<keyword evidence="1" id="KW-0472">Membrane</keyword>
<evidence type="ECO:0000256" key="1">
    <source>
        <dbReference type="SAM" id="Phobius"/>
    </source>
</evidence>
<sequence length="502" mass="55035">MLLRLGGVILLAVLKVCYGGGNPFYSTSKPNPSSTPGRLLASAECVHHTTSDTYSVFFFVTEVDETKDSNGNRIAFKCDMVSRGKVDADMEVADLTNAELSTCSGEGPSFSRLRATVPGVSDPEWDKINHQTLYYIQTGITKIVDSGGSVNTDCGGRDDALANGEITHAAVCYLEADRNHEYDRFYKFQFDVDNCIKSDDATDADIMNPESINLWRAYQCTMPMIRLTEVIPDADEVNGPIPLGTPLVFEASITIADQGGQPLYFADGYSPLGMFLYDCQSRPLSTGNTIFRNGASEITDITDEDGCGLGNSPFLQWDDFTFQYAAGLTAKSYLEVPNSHRSKPVEAVSYARISIDEDLTTVVTCKCAYCRSIDDKRCFGNLGNGDSYTDQCPAPNRRRRQAANDTDTYWRPSFLPTTVSATYTITLNKQDPSAATVNGRDFEESQECFEQNTFITLSVVLASVLVIVMCIDAFLALKMRAHYPKDGSSNGSMSGFANKAFN</sequence>
<keyword evidence="2" id="KW-0732">Signal</keyword>
<feature type="chain" id="PRO_5046958934" evidence="2">
    <location>
        <begin position="20"/>
        <end position="502"/>
    </location>
</feature>
<gene>
    <name evidence="3" type="ORF">MAR_031764</name>
</gene>
<keyword evidence="1" id="KW-0812">Transmembrane</keyword>
<feature type="signal peptide" evidence="2">
    <location>
        <begin position="1"/>
        <end position="19"/>
    </location>
</feature>
<keyword evidence="1" id="KW-1133">Transmembrane helix</keyword>
<feature type="transmembrane region" description="Helical" evidence="1">
    <location>
        <begin position="454"/>
        <end position="477"/>
    </location>
</feature>
<evidence type="ECO:0000313" key="4">
    <source>
        <dbReference type="Proteomes" id="UP001164746"/>
    </source>
</evidence>
<reference evidence="3" key="1">
    <citation type="submission" date="2022-11" db="EMBL/GenBank/DDBJ databases">
        <title>Centuries of genome instability and evolution in soft-shell clam transmissible cancer (bioRxiv).</title>
        <authorList>
            <person name="Hart S.F.M."/>
            <person name="Yonemitsu M.A."/>
            <person name="Giersch R.M."/>
            <person name="Beal B.F."/>
            <person name="Arriagada G."/>
            <person name="Davis B.W."/>
            <person name="Ostrander E.A."/>
            <person name="Goff S.P."/>
            <person name="Metzger M.J."/>
        </authorList>
    </citation>
    <scope>NUCLEOTIDE SEQUENCE</scope>
    <source>
        <strain evidence="3">MELC-2E11</strain>
        <tissue evidence="3">Siphon/mantle</tissue>
    </source>
</reference>
<proteinExistence type="predicted"/>
<evidence type="ECO:0000313" key="3">
    <source>
        <dbReference type="EMBL" id="WAR17170.1"/>
    </source>
</evidence>
<evidence type="ECO:0000256" key="2">
    <source>
        <dbReference type="SAM" id="SignalP"/>
    </source>
</evidence>
<name>A0ABY7F5P4_MYAAR</name>
<dbReference type="EMBL" id="CP111021">
    <property type="protein sequence ID" value="WAR17170.1"/>
    <property type="molecule type" value="Genomic_DNA"/>
</dbReference>
<organism evidence="3 4">
    <name type="scientific">Mya arenaria</name>
    <name type="common">Soft-shell clam</name>
    <dbReference type="NCBI Taxonomy" id="6604"/>
    <lineage>
        <taxon>Eukaryota</taxon>
        <taxon>Metazoa</taxon>
        <taxon>Spiralia</taxon>
        <taxon>Lophotrochozoa</taxon>
        <taxon>Mollusca</taxon>
        <taxon>Bivalvia</taxon>
        <taxon>Autobranchia</taxon>
        <taxon>Heteroconchia</taxon>
        <taxon>Euheterodonta</taxon>
        <taxon>Imparidentia</taxon>
        <taxon>Neoheterodontei</taxon>
        <taxon>Myida</taxon>
        <taxon>Myoidea</taxon>
        <taxon>Myidae</taxon>
        <taxon>Mya</taxon>
    </lineage>
</organism>
<keyword evidence="4" id="KW-1185">Reference proteome</keyword>
<protein>
    <submittedName>
        <fullName evidence="3">Uncharacterized protein</fullName>
    </submittedName>
</protein>
<accession>A0ABY7F5P4</accession>
<dbReference type="Proteomes" id="UP001164746">
    <property type="component" value="Chromosome 10"/>
</dbReference>